<dbReference type="RefSeq" id="XP_041152965.1">
    <property type="nucleotide sequence ID" value="XM_041307808.1"/>
</dbReference>
<proteinExistence type="predicted"/>
<dbReference type="EMBL" id="JABBWE010000110">
    <property type="protein sequence ID" value="KAG1785482.1"/>
    <property type="molecule type" value="Genomic_DNA"/>
</dbReference>
<dbReference type="AlphaFoldDB" id="A0A9P7AAL8"/>
<sequence>MDVPELYEHLGWHLSTACRTDPPHRLLTAHDIDSAFKAVREEESSSGRKKKKVVIEILNTAPVLKEKLRQRKAGISSSASEQRLPSRLLYTKEFDNVRNKLHCSDHPGDNIFCWVDATQPNTPHYPLCTQDLQEWAKHLHQTQDPDNACDTLPNTLHFDEIRKTRKERSASSLERVPTEVISPIRIHNHIHLSSAVNDMVISQDGTRTRQQGHPTTSPPPLKRTYALYIESDDESSDDEPPQDIEDVLTSAHSRYPTMNFPQYIGTLKDHGVLYLPTAAFFTTGFYKEQIGMSDGAAHTFWNCVSKAYAKAERAKGRRKSKGKKKARSQHDDSEDQEDIPSIN</sequence>
<keyword evidence="3" id="KW-1185">Reference proteome</keyword>
<accession>A0A9P7AAL8</accession>
<feature type="region of interest" description="Disordered" evidence="1">
    <location>
        <begin position="311"/>
        <end position="343"/>
    </location>
</feature>
<comment type="caution">
    <text evidence="2">The sequence shown here is derived from an EMBL/GenBank/DDBJ whole genome shotgun (WGS) entry which is preliminary data.</text>
</comment>
<gene>
    <name evidence="2" type="ORF">HD556DRAFT_1450705</name>
</gene>
<dbReference type="GeneID" id="64601572"/>
<feature type="compositionally biased region" description="Acidic residues" evidence="1">
    <location>
        <begin position="332"/>
        <end position="343"/>
    </location>
</feature>
<evidence type="ECO:0000256" key="1">
    <source>
        <dbReference type="SAM" id="MobiDB-lite"/>
    </source>
</evidence>
<dbReference type="Proteomes" id="UP000719766">
    <property type="component" value="Unassembled WGS sequence"/>
</dbReference>
<reference evidence="2" key="1">
    <citation type="journal article" date="2020" name="New Phytol.">
        <title>Comparative genomics reveals dynamic genome evolution in host specialist ectomycorrhizal fungi.</title>
        <authorList>
            <person name="Lofgren L.A."/>
            <person name="Nguyen N.H."/>
            <person name="Vilgalys R."/>
            <person name="Ruytinx J."/>
            <person name="Liao H.L."/>
            <person name="Branco S."/>
            <person name="Kuo A."/>
            <person name="LaButti K."/>
            <person name="Lipzen A."/>
            <person name="Andreopoulos W."/>
            <person name="Pangilinan J."/>
            <person name="Riley R."/>
            <person name="Hundley H."/>
            <person name="Na H."/>
            <person name="Barry K."/>
            <person name="Grigoriev I.V."/>
            <person name="Stajich J.E."/>
            <person name="Kennedy P.G."/>
        </authorList>
    </citation>
    <scope>NUCLEOTIDE SEQUENCE</scope>
    <source>
        <strain evidence="2">S12</strain>
    </source>
</reference>
<evidence type="ECO:0000313" key="3">
    <source>
        <dbReference type="Proteomes" id="UP000719766"/>
    </source>
</evidence>
<dbReference type="OrthoDB" id="2682885at2759"/>
<name>A0A9P7AAL8_9AGAM</name>
<protein>
    <submittedName>
        <fullName evidence="2">Uncharacterized protein</fullName>
    </submittedName>
</protein>
<feature type="compositionally biased region" description="Basic residues" evidence="1">
    <location>
        <begin position="315"/>
        <end position="327"/>
    </location>
</feature>
<organism evidence="2 3">
    <name type="scientific">Suillus plorans</name>
    <dbReference type="NCBI Taxonomy" id="116603"/>
    <lineage>
        <taxon>Eukaryota</taxon>
        <taxon>Fungi</taxon>
        <taxon>Dikarya</taxon>
        <taxon>Basidiomycota</taxon>
        <taxon>Agaricomycotina</taxon>
        <taxon>Agaricomycetes</taxon>
        <taxon>Agaricomycetidae</taxon>
        <taxon>Boletales</taxon>
        <taxon>Suillineae</taxon>
        <taxon>Suillaceae</taxon>
        <taxon>Suillus</taxon>
    </lineage>
</organism>
<evidence type="ECO:0000313" key="2">
    <source>
        <dbReference type="EMBL" id="KAG1785482.1"/>
    </source>
</evidence>